<dbReference type="Proteomes" id="UP001232245">
    <property type="component" value="Unassembled WGS sequence"/>
</dbReference>
<dbReference type="InterPro" id="IPR001375">
    <property type="entry name" value="Peptidase_S9_cat"/>
</dbReference>
<dbReference type="InterPro" id="IPR029058">
    <property type="entry name" value="AB_hydrolase_fold"/>
</dbReference>
<proteinExistence type="predicted"/>
<evidence type="ECO:0000259" key="2">
    <source>
        <dbReference type="Pfam" id="PF00326"/>
    </source>
</evidence>
<feature type="domain" description="Peptidase S9 prolyl oligopeptidase catalytic" evidence="2">
    <location>
        <begin position="102"/>
        <end position="287"/>
    </location>
</feature>
<reference evidence="3 4" key="1">
    <citation type="submission" date="2023-07" db="EMBL/GenBank/DDBJ databases">
        <title>Genomic Encyclopedia of Type Strains, Phase IV (KMG-IV): sequencing the most valuable type-strain genomes for metagenomic binning, comparative biology and taxonomic classification.</title>
        <authorList>
            <person name="Goeker M."/>
        </authorList>
    </citation>
    <scope>NUCLEOTIDE SEQUENCE [LARGE SCALE GENOMIC DNA]</scope>
    <source>
        <strain evidence="3 4">DSM 17723</strain>
    </source>
</reference>
<dbReference type="SUPFAM" id="SSF53474">
    <property type="entry name" value="alpha/beta-Hydrolases"/>
    <property type="match status" value="1"/>
</dbReference>
<dbReference type="PANTHER" id="PTHR47381">
    <property type="entry name" value="ALPHA/BETA-HYDROLASES SUPERFAMILY PROTEIN"/>
    <property type="match status" value="1"/>
</dbReference>
<dbReference type="PROSITE" id="PS00708">
    <property type="entry name" value="PRO_ENDOPEP_SER"/>
    <property type="match status" value="1"/>
</dbReference>
<dbReference type="PANTHER" id="PTHR47381:SF3">
    <property type="entry name" value="ALPHA_BETA-HYDROLASES SUPERFAMILY PROTEIN"/>
    <property type="match status" value="1"/>
</dbReference>
<sequence>MDKQLRRKKIIELLGDLPDSSREISVEKVHEEVRDSFVVEELVLDLNGLELVPAYFARPLERKGKLPVILFNHSHGGQYHVGKTELITSSHYLQKPSYAKQLTELGYGVLCIDAWGFGERRGKSESEIFKEMLWKGQVMWGMMVFDSIRAIDYLLTRDDVDSSRIATVGMSMGGLMSWWLAALDERVTVCIDICGQVDASSLIKVRGLDHHGFYSYVPKLVKYFQTADIQECISPRPHLSVVGTYDRLTPYEGLCKIDEALTKCYEQEGYSKHWKMERYHCGHIETASMRNKVCSFLQNYL</sequence>
<dbReference type="GO" id="GO:0016787">
    <property type="term" value="F:hydrolase activity"/>
    <property type="evidence" value="ECO:0007669"/>
    <property type="project" value="UniProtKB-KW"/>
</dbReference>
<evidence type="ECO:0000256" key="1">
    <source>
        <dbReference type="ARBA" id="ARBA00022801"/>
    </source>
</evidence>
<organism evidence="3 4">
    <name type="scientific">Metabacillus niabensis</name>
    <dbReference type="NCBI Taxonomy" id="324854"/>
    <lineage>
        <taxon>Bacteria</taxon>
        <taxon>Bacillati</taxon>
        <taxon>Bacillota</taxon>
        <taxon>Bacilli</taxon>
        <taxon>Bacillales</taxon>
        <taxon>Bacillaceae</taxon>
        <taxon>Metabacillus</taxon>
    </lineage>
</organism>
<gene>
    <name evidence="3" type="ORF">J2S02_002333</name>
</gene>
<dbReference type="Pfam" id="PF00326">
    <property type="entry name" value="Peptidase_S9"/>
    <property type="match status" value="1"/>
</dbReference>
<accession>A0ABT9Z154</accession>
<dbReference type="EMBL" id="JAUSTZ010000003">
    <property type="protein sequence ID" value="MDQ0225989.1"/>
    <property type="molecule type" value="Genomic_DNA"/>
</dbReference>
<dbReference type="InterPro" id="IPR002471">
    <property type="entry name" value="Pept_S9_AS"/>
</dbReference>
<evidence type="ECO:0000313" key="4">
    <source>
        <dbReference type="Proteomes" id="UP001232245"/>
    </source>
</evidence>
<name>A0ABT9Z154_9BACI</name>
<protein>
    <submittedName>
        <fullName evidence="3">Dienelactone hydrolase</fullName>
    </submittedName>
</protein>
<keyword evidence="4" id="KW-1185">Reference proteome</keyword>
<keyword evidence="1 3" id="KW-0378">Hydrolase</keyword>
<dbReference type="Gene3D" id="3.40.50.1820">
    <property type="entry name" value="alpha/beta hydrolase"/>
    <property type="match status" value="1"/>
</dbReference>
<comment type="caution">
    <text evidence="3">The sequence shown here is derived from an EMBL/GenBank/DDBJ whole genome shotgun (WGS) entry which is preliminary data.</text>
</comment>
<evidence type="ECO:0000313" key="3">
    <source>
        <dbReference type="EMBL" id="MDQ0225989.1"/>
    </source>
</evidence>
<dbReference type="RefSeq" id="WP_307190683.1">
    <property type="nucleotide sequence ID" value="NZ_JAUSTZ010000003.1"/>
</dbReference>